<dbReference type="GO" id="GO:0003677">
    <property type="term" value="F:DNA binding"/>
    <property type="evidence" value="ECO:0007669"/>
    <property type="project" value="InterPro"/>
</dbReference>
<evidence type="ECO:0000256" key="2">
    <source>
        <dbReference type="SAM" id="Coils"/>
    </source>
</evidence>
<evidence type="ECO:0000256" key="1">
    <source>
        <dbReference type="ARBA" id="ARBA00009964"/>
    </source>
</evidence>
<dbReference type="InterPro" id="IPR025948">
    <property type="entry name" value="HTH-like_dom"/>
</dbReference>
<dbReference type="Pfam" id="PF01527">
    <property type="entry name" value="HTH_Tnp_1"/>
    <property type="match status" value="1"/>
</dbReference>
<evidence type="ECO:0000313" key="4">
    <source>
        <dbReference type="EMBL" id="ASP39860.1"/>
    </source>
</evidence>
<dbReference type="OrthoDB" id="9813126at2"/>
<dbReference type="InterPro" id="IPR050900">
    <property type="entry name" value="Transposase_IS3/IS150/IS904"/>
</dbReference>
<dbReference type="AlphaFoldDB" id="A0A222FQA4"/>
<keyword evidence="2" id="KW-0175">Coiled coil</keyword>
<dbReference type="InterPro" id="IPR009057">
    <property type="entry name" value="Homeodomain-like_sf"/>
</dbReference>
<dbReference type="Pfam" id="PF13276">
    <property type="entry name" value="HTH_21"/>
    <property type="match status" value="1"/>
</dbReference>
<dbReference type="InterPro" id="IPR012337">
    <property type="entry name" value="RNaseH-like_sf"/>
</dbReference>
<dbReference type="GO" id="GO:0015074">
    <property type="term" value="P:DNA integration"/>
    <property type="evidence" value="ECO:0007669"/>
    <property type="project" value="InterPro"/>
</dbReference>
<dbReference type="PANTHER" id="PTHR46889">
    <property type="entry name" value="TRANSPOSASE INSF FOR INSERTION SEQUENCE IS3B-RELATED"/>
    <property type="match status" value="1"/>
</dbReference>
<evidence type="ECO:0000313" key="6">
    <source>
        <dbReference type="Proteomes" id="UP000202440"/>
    </source>
</evidence>
<dbReference type="GO" id="GO:0006313">
    <property type="term" value="P:DNA transposition"/>
    <property type="evidence" value="ECO:0007669"/>
    <property type="project" value="InterPro"/>
</dbReference>
<dbReference type="RefSeq" id="WP_094061034.1">
    <property type="nucleotide sequence ID" value="NZ_CP022530.1"/>
</dbReference>
<dbReference type="PANTHER" id="PTHR46889:SF7">
    <property type="entry name" value="TRANSPOSASE FOR INSERTION SEQUENCE ELEMENT IS904"/>
    <property type="match status" value="1"/>
</dbReference>
<evidence type="ECO:0000313" key="5">
    <source>
        <dbReference type="EMBL" id="ASP40704.1"/>
    </source>
</evidence>
<dbReference type="KEGG" id="bsan:CHH28_19415"/>
<organism evidence="5 6">
    <name type="scientific">Bacterioplanes sanyensis</name>
    <dbReference type="NCBI Taxonomy" id="1249553"/>
    <lineage>
        <taxon>Bacteria</taxon>
        <taxon>Pseudomonadati</taxon>
        <taxon>Pseudomonadota</taxon>
        <taxon>Gammaproteobacteria</taxon>
        <taxon>Oceanospirillales</taxon>
        <taxon>Oceanospirillaceae</taxon>
        <taxon>Bacterioplanes</taxon>
    </lineage>
</organism>
<dbReference type="Proteomes" id="UP000202440">
    <property type="component" value="Chromosome"/>
</dbReference>
<dbReference type="Gene3D" id="3.30.420.10">
    <property type="entry name" value="Ribonuclease H-like superfamily/Ribonuclease H"/>
    <property type="match status" value="1"/>
</dbReference>
<dbReference type="InterPro" id="IPR002514">
    <property type="entry name" value="Transposase_8"/>
</dbReference>
<dbReference type="InterPro" id="IPR001584">
    <property type="entry name" value="Integrase_cat-core"/>
</dbReference>
<sequence length="394" mass="45995">MPKYTQPRKTWQYSNEFKVKAVQLSLIEGIQVQDVANTLDIHPFMLSRWRKEYREGKIVADKRKKLTEATRKQEKEISKVKKLEAENKKLKQELDLPKKVATVSCGGTSARYRFIEKFGPKLGVKRTCEWLGVSRSGYYSWRDREPSERKRSDMELKILIRSISDENEGRYGSPRVWQALLKQGYQVSRKRVARLMQEMGLIARVTQVTYRAPGLRRFLASGENLRSDGAVPDKKNQVWVADVTYLKVKNQWHYLSVIMDLYSRRVVGWSLDSKRTTEVTRRTLTNAIRKRGATKGLMLHTDRGVEYRGSEYQRELRKLGIVHSLSRPGKCTDNAHMESFFHSMKAELIRNTTFDSAEDLKYALARYINNYYNRKRLHSGIGYCSPMEYERIAA</sequence>
<dbReference type="GO" id="GO:0004803">
    <property type="term" value="F:transposase activity"/>
    <property type="evidence" value="ECO:0007669"/>
    <property type="project" value="InterPro"/>
</dbReference>
<gene>
    <name evidence="4" type="ORF">CHH28_14790</name>
    <name evidence="5" type="ORF">CHH28_19415</name>
</gene>
<dbReference type="Gene3D" id="1.10.10.60">
    <property type="entry name" value="Homeodomain-like"/>
    <property type="match status" value="1"/>
</dbReference>
<dbReference type="Pfam" id="PF00665">
    <property type="entry name" value="rve"/>
    <property type="match status" value="1"/>
</dbReference>
<dbReference type="EMBL" id="CP022530">
    <property type="protein sequence ID" value="ASP40704.1"/>
    <property type="molecule type" value="Genomic_DNA"/>
</dbReference>
<dbReference type="InterPro" id="IPR048020">
    <property type="entry name" value="Transpos_IS3"/>
</dbReference>
<comment type="similarity">
    <text evidence="1">Belongs to the transposase 8 family.</text>
</comment>
<dbReference type="NCBIfam" id="NF033516">
    <property type="entry name" value="transpos_IS3"/>
    <property type="match status" value="1"/>
</dbReference>
<protein>
    <submittedName>
        <fullName evidence="5">IS3 family transposase</fullName>
    </submittedName>
</protein>
<reference evidence="5 6" key="1">
    <citation type="submission" date="2017-07" db="EMBL/GenBank/DDBJ databases">
        <title>Annotated genome sequence of Bacterioplanes sanyensis isolated from Red Sea.</title>
        <authorList>
            <person name="Rehman Z.U."/>
        </authorList>
    </citation>
    <scope>NUCLEOTIDE SEQUENCE [LARGE SCALE GENOMIC DNA]</scope>
    <source>
        <strain evidence="5 6">NV9</strain>
    </source>
</reference>
<dbReference type="SUPFAM" id="SSF53098">
    <property type="entry name" value="Ribonuclease H-like"/>
    <property type="match status" value="1"/>
</dbReference>
<dbReference type="KEGG" id="bsan:CHH28_14790"/>
<dbReference type="PROSITE" id="PS50994">
    <property type="entry name" value="INTEGRASE"/>
    <property type="match status" value="1"/>
</dbReference>
<feature type="coiled-coil region" evidence="2">
    <location>
        <begin position="66"/>
        <end position="100"/>
    </location>
</feature>
<keyword evidence="6" id="KW-1185">Reference proteome</keyword>
<dbReference type="SUPFAM" id="SSF46689">
    <property type="entry name" value="Homeodomain-like"/>
    <property type="match status" value="1"/>
</dbReference>
<accession>A0A222FQA4</accession>
<dbReference type="Pfam" id="PF13333">
    <property type="entry name" value="rve_2"/>
    <property type="match status" value="1"/>
</dbReference>
<dbReference type="InterPro" id="IPR036397">
    <property type="entry name" value="RNaseH_sf"/>
</dbReference>
<name>A0A222FQA4_9GAMM</name>
<evidence type="ECO:0000259" key="3">
    <source>
        <dbReference type="PROSITE" id="PS50994"/>
    </source>
</evidence>
<proteinExistence type="inferred from homology"/>
<feature type="domain" description="Integrase catalytic" evidence="3">
    <location>
        <begin position="228"/>
        <end position="394"/>
    </location>
</feature>
<dbReference type="EMBL" id="CP022530">
    <property type="protein sequence ID" value="ASP39860.1"/>
    <property type="molecule type" value="Genomic_DNA"/>
</dbReference>